<dbReference type="STRING" id="1121305.CLCOL_22570"/>
<dbReference type="InterPro" id="IPR014258">
    <property type="entry name" value="CAP_domain_YkwD-like"/>
</dbReference>
<protein>
    <submittedName>
        <fullName evidence="4">Cysteine-rich secretory protein family protein</fullName>
    </submittedName>
</protein>
<evidence type="ECO:0000259" key="3">
    <source>
        <dbReference type="Pfam" id="PF00188"/>
    </source>
</evidence>
<dbReference type="EMBL" id="LTBB01000013">
    <property type="protein sequence ID" value="KYH28123.1"/>
    <property type="molecule type" value="Genomic_DNA"/>
</dbReference>
<evidence type="ECO:0000256" key="2">
    <source>
        <dbReference type="SAM" id="SignalP"/>
    </source>
</evidence>
<evidence type="ECO:0000256" key="1">
    <source>
        <dbReference type="SAM" id="MobiDB-lite"/>
    </source>
</evidence>
<dbReference type="PROSITE" id="PS51257">
    <property type="entry name" value="PROKAR_LIPOPROTEIN"/>
    <property type="match status" value="1"/>
</dbReference>
<dbReference type="PATRIC" id="fig|1121305.3.peg.2261"/>
<proteinExistence type="predicted"/>
<dbReference type="PANTHER" id="PTHR31157">
    <property type="entry name" value="SCP DOMAIN-CONTAINING PROTEIN"/>
    <property type="match status" value="1"/>
</dbReference>
<feature type="compositionally biased region" description="Low complexity" evidence="1">
    <location>
        <begin position="134"/>
        <end position="155"/>
    </location>
</feature>
<keyword evidence="5" id="KW-1185">Reference proteome</keyword>
<accession>A0A151AKG0</accession>
<organism evidence="4 5">
    <name type="scientific">Clostridium colicanis DSM 13634</name>
    <dbReference type="NCBI Taxonomy" id="1121305"/>
    <lineage>
        <taxon>Bacteria</taxon>
        <taxon>Bacillati</taxon>
        <taxon>Bacillota</taxon>
        <taxon>Clostridia</taxon>
        <taxon>Eubacteriales</taxon>
        <taxon>Clostridiaceae</taxon>
        <taxon>Clostridium</taxon>
    </lineage>
</organism>
<dbReference type="PANTHER" id="PTHR31157:SF1">
    <property type="entry name" value="SCP DOMAIN-CONTAINING PROTEIN"/>
    <property type="match status" value="1"/>
</dbReference>
<dbReference type="Proteomes" id="UP000075374">
    <property type="component" value="Unassembled WGS sequence"/>
</dbReference>
<evidence type="ECO:0000313" key="4">
    <source>
        <dbReference type="EMBL" id="KYH28123.1"/>
    </source>
</evidence>
<evidence type="ECO:0000313" key="5">
    <source>
        <dbReference type="Proteomes" id="UP000075374"/>
    </source>
</evidence>
<dbReference type="SUPFAM" id="SSF55797">
    <property type="entry name" value="PR-1-like"/>
    <property type="match status" value="1"/>
</dbReference>
<dbReference type="InterPro" id="IPR035940">
    <property type="entry name" value="CAP_sf"/>
</dbReference>
<dbReference type="InterPro" id="IPR014044">
    <property type="entry name" value="CAP_dom"/>
</dbReference>
<dbReference type="Gene3D" id="3.40.33.10">
    <property type="entry name" value="CAP"/>
    <property type="match status" value="1"/>
</dbReference>
<feature type="signal peptide" evidence="2">
    <location>
        <begin position="1"/>
        <end position="21"/>
    </location>
</feature>
<sequence>MNKKLSALALSALLIIGSGCAQNNQQSKQNQQNKQARNTQQQKKVIGGVESSISQMGNIERIRIISDKANVKIGVSNDTPTITTQNKNSTLDVISQVGDWFAVKLPNNKVGFVPQEDCKPIVVEDETPAPPSPQQATPQETTQGGSQGGTTPKTPSANTNTASLSDAEQQMLKLVNEARAQNNVPPLKIDTELSNVARTKSQDMIDNNYFSHNSPKYGSPFDMMKSFGIKYVQAGENIAGNQSVESAHNALMNSPGHRKNILNPEFTHIGIGIRKGGPYGNMFTQMFISKPQ</sequence>
<dbReference type="RefSeq" id="WP_169798689.1">
    <property type="nucleotide sequence ID" value="NZ_LTBB01000013.1"/>
</dbReference>
<dbReference type="AlphaFoldDB" id="A0A151AKG0"/>
<keyword evidence="2" id="KW-0732">Signal</keyword>
<feature type="domain" description="SCP" evidence="3">
    <location>
        <begin position="172"/>
        <end position="287"/>
    </location>
</feature>
<dbReference type="CDD" id="cd05379">
    <property type="entry name" value="CAP_bacterial"/>
    <property type="match status" value="1"/>
</dbReference>
<feature type="chain" id="PRO_5038945237" evidence="2">
    <location>
        <begin position="22"/>
        <end position="292"/>
    </location>
</feature>
<comment type="caution">
    <text evidence="4">The sequence shown here is derived from an EMBL/GenBank/DDBJ whole genome shotgun (WGS) entry which is preliminary data.</text>
</comment>
<dbReference type="Pfam" id="PF00188">
    <property type="entry name" value="CAP"/>
    <property type="match status" value="1"/>
</dbReference>
<reference evidence="4 5" key="1">
    <citation type="submission" date="2016-02" db="EMBL/GenBank/DDBJ databases">
        <title>Genome sequence of Clostridium colicanis DSM 13634.</title>
        <authorList>
            <person name="Poehlein A."/>
            <person name="Daniel R."/>
        </authorList>
    </citation>
    <scope>NUCLEOTIDE SEQUENCE [LARGE SCALE GENOMIC DNA]</scope>
    <source>
        <strain evidence="4 5">DSM 13634</strain>
    </source>
</reference>
<feature type="region of interest" description="Disordered" evidence="1">
    <location>
        <begin position="123"/>
        <end position="163"/>
    </location>
</feature>
<dbReference type="NCBIfam" id="TIGR02909">
    <property type="entry name" value="spore_YkwD"/>
    <property type="match status" value="1"/>
</dbReference>
<name>A0A151AKG0_9CLOT</name>
<gene>
    <name evidence="4" type="ORF">CLCOL_22570</name>
</gene>